<reference evidence="3" key="1">
    <citation type="journal article" date="2023" name="Mol. Phylogenet. Evol.">
        <title>Genome-scale phylogeny and comparative genomics of the fungal order Sordariales.</title>
        <authorList>
            <person name="Hensen N."/>
            <person name="Bonometti L."/>
            <person name="Westerberg I."/>
            <person name="Brannstrom I.O."/>
            <person name="Guillou S."/>
            <person name="Cros-Aarteil S."/>
            <person name="Calhoun S."/>
            <person name="Haridas S."/>
            <person name="Kuo A."/>
            <person name="Mondo S."/>
            <person name="Pangilinan J."/>
            <person name="Riley R."/>
            <person name="LaButti K."/>
            <person name="Andreopoulos B."/>
            <person name="Lipzen A."/>
            <person name="Chen C."/>
            <person name="Yan M."/>
            <person name="Daum C."/>
            <person name="Ng V."/>
            <person name="Clum A."/>
            <person name="Steindorff A."/>
            <person name="Ohm R.A."/>
            <person name="Martin F."/>
            <person name="Silar P."/>
            <person name="Natvig D.O."/>
            <person name="Lalanne C."/>
            <person name="Gautier V."/>
            <person name="Ament-Velasquez S.L."/>
            <person name="Kruys A."/>
            <person name="Hutchinson M.I."/>
            <person name="Powell A.J."/>
            <person name="Barry K."/>
            <person name="Miller A.N."/>
            <person name="Grigoriev I.V."/>
            <person name="Debuchy R."/>
            <person name="Gladieux P."/>
            <person name="Hiltunen Thoren M."/>
            <person name="Johannesson H."/>
        </authorList>
    </citation>
    <scope>NUCLEOTIDE SEQUENCE</scope>
    <source>
        <strain evidence="3">SMH4131-1</strain>
    </source>
</reference>
<proteinExistence type="predicted"/>
<comment type="caution">
    <text evidence="3">The sequence shown here is derived from an EMBL/GenBank/DDBJ whole genome shotgun (WGS) entry which is preliminary data.</text>
</comment>
<feature type="transmembrane region" description="Helical" evidence="1">
    <location>
        <begin position="40"/>
        <end position="61"/>
    </location>
</feature>
<dbReference type="AlphaFoldDB" id="A0AAE0IW11"/>
<keyword evidence="1" id="KW-1133">Transmembrane helix</keyword>
<organism evidence="3 4">
    <name type="scientific">Cercophora scortea</name>
    <dbReference type="NCBI Taxonomy" id="314031"/>
    <lineage>
        <taxon>Eukaryota</taxon>
        <taxon>Fungi</taxon>
        <taxon>Dikarya</taxon>
        <taxon>Ascomycota</taxon>
        <taxon>Pezizomycotina</taxon>
        <taxon>Sordariomycetes</taxon>
        <taxon>Sordariomycetidae</taxon>
        <taxon>Sordariales</taxon>
        <taxon>Lasiosphaeriaceae</taxon>
        <taxon>Cercophora</taxon>
    </lineage>
</organism>
<evidence type="ECO:0000256" key="1">
    <source>
        <dbReference type="SAM" id="Phobius"/>
    </source>
</evidence>
<dbReference type="Proteomes" id="UP001286456">
    <property type="component" value="Unassembled WGS sequence"/>
</dbReference>
<name>A0AAE0IW11_9PEZI</name>
<feature type="signal peptide" evidence="2">
    <location>
        <begin position="1"/>
        <end position="22"/>
    </location>
</feature>
<keyword evidence="4" id="KW-1185">Reference proteome</keyword>
<reference evidence="3" key="2">
    <citation type="submission" date="2023-06" db="EMBL/GenBank/DDBJ databases">
        <authorList>
            <consortium name="Lawrence Berkeley National Laboratory"/>
            <person name="Haridas S."/>
            <person name="Hensen N."/>
            <person name="Bonometti L."/>
            <person name="Westerberg I."/>
            <person name="Brannstrom I.O."/>
            <person name="Guillou S."/>
            <person name="Cros-Aarteil S."/>
            <person name="Calhoun S."/>
            <person name="Kuo A."/>
            <person name="Mondo S."/>
            <person name="Pangilinan J."/>
            <person name="Riley R."/>
            <person name="Labutti K."/>
            <person name="Andreopoulos B."/>
            <person name="Lipzen A."/>
            <person name="Chen C."/>
            <person name="Yanf M."/>
            <person name="Daum C."/>
            <person name="Ng V."/>
            <person name="Clum A."/>
            <person name="Steindorff A."/>
            <person name="Ohm R."/>
            <person name="Martin F."/>
            <person name="Silar P."/>
            <person name="Natvig D."/>
            <person name="Lalanne C."/>
            <person name="Gautier V."/>
            <person name="Ament-Velasquez S.L."/>
            <person name="Kruys A."/>
            <person name="Hutchinson M.I."/>
            <person name="Powell A.J."/>
            <person name="Barry K."/>
            <person name="Miller A.N."/>
            <person name="Grigoriev I.V."/>
            <person name="Debuchy R."/>
            <person name="Gladieux P."/>
            <person name="Thoren M.H."/>
            <person name="Johannesson H."/>
        </authorList>
    </citation>
    <scope>NUCLEOTIDE SEQUENCE</scope>
    <source>
        <strain evidence="3">SMH4131-1</strain>
    </source>
</reference>
<protein>
    <submittedName>
        <fullName evidence="3">Uncharacterized protein</fullName>
    </submittedName>
</protein>
<keyword evidence="2" id="KW-0732">Signal</keyword>
<keyword evidence="1" id="KW-0472">Membrane</keyword>
<accession>A0AAE0IW11</accession>
<dbReference type="EMBL" id="JAUEPO010000002">
    <property type="protein sequence ID" value="KAK3332115.1"/>
    <property type="molecule type" value="Genomic_DNA"/>
</dbReference>
<feature type="transmembrane region" description="Helical" evidence="1">
    <location>
        <begin position="68"/>
        <end position="86"/>
    </location>
</feature>
<feature type="transmembrane region" description="Helical" evidence="1">
    <location>
        <begin position="115"/>
        <end position="134"/>
    </location>
</feature>
<evidence type="ECO:0000313" key="3">
    <source>
        <dbReference type="EMBL" id="KAK3332115.1"/>
    </source>
</evidence>
<evidence type="ECO:0000256" key="2">
    <source>
        <dbReference type="SAM" id="SignalP"/>
    </source>
</evidence>
<keyword evidence="1" id="KW-0812">Transmembrane</keyword>
<evidence type="ECO:0000313" key="4">
    <source>
        <dbReference type="Proteomes" id="UP001286456"/>
    </source>
</evidence>
<feature type="chain" id="PRO_5042238914" evidence="2">
    <location>
        <begin position="23"/>
        <end position="135"/>
    </location>
</feature>
<gene>
    <name evidence="3" type="ORF">B0T19DRAFT_95108</name>
</gene>
<sequence>MTFLQKLPFLLHLLVELPASLSFLLHPTSQLPGASPSARLILRNLGGLLLSTNLLCLVFLARPAGHDATAGLVALCLGSYHVWPIYRAYARLRYGVGEQGGGGGKVLFGGPAVHLVAHVVCLVALVGMGLVAVYS</sequence>